<evidence type="ECO:0000256" key="1">
    <source>
        <dbReference type="SAM" id="MobiDB-lite"/>
    </source>
</evidence>
<feature type="compositionally biased region" description="Low complexity" evidence="1">
    <location>
        <begin position="42"/>
        <end position="63"/>
    </location>
</feature>
<dbReference type="Proteomes" id="UP000095280">
    <property type="component" value="Unplaced"/>
</dbReference>
<evidence type="ECO:0000313" key="2">
    <source>
        <dbReference type="Proteomes" id="UP000095280"/>
    </source>
</evidence>
<organism evidence="2 3">
    <name type="scientific">Macrostomum lignano</name>
    <dbReference type="NCBI Taxonomy" id="282301"/>
    <lineage>
        <taxon>Eukaryota</taxon>
        <taxon>Metazoa</taxon>
        <taxon>Spiralia</taxon>
        <taxon>Lophotrochozoa</taxon>
        <taxon>Platyhelminthes</taxon>
        <taxon>Rhabditophora</taxon>
        <taxon>Macrostomorpha</taxon>
        <taxon>Macrostomida</taxon>
        <taxon>Macrostomidae</taxon>
        <taxon>Macrostomum</taxon>
    </lineage>
</organism>
<feature type="compositionally biased region" description="Polar residues" evidence="1">
    <location>
        <begin position="1"/>
        <end position="13"/>
    </location>
</feature>
<protein>
    <submittedName>
        <fullName evidence="3">Uncharacterized protein</fullName>
    </submittedName>
</protein>
<dbReference type="AlphaFoldDB" id="A0A1I8HMT3"/>
<feature type="region of interest" description="Disordered" evidence="1">
    <location>
        <begin position="1"/>
        <end position="92"/>
    </location>
</feature>
<name>A0A1I8HMT3_9PLAT</name>
<keyword evidence="2" id="KW-1185">Reference proteome</keyword>
<evidence type="ECO:0000313" key="3">
    <source>
        <dbReference type="WBParaSite" id="maker-uti_cns_0006889-snap-gene-0.11-mRNA-1"/>
    </source>
</evidence>
<feature type="compositionally biased region" description="Basic and acidic residues" evidence="1">
    <location>
        <begin position="64"/>
        <end position="83"/>
    </location>
</feature>
<dbReference type="WBParaSite" id="maker-uti_cns_0006889-snap-gene-0.11-mRNA-1">
    <property type="protein sequence ID" value="maker-uti_cns_0006889-snap-gene-0.11-mRNA-1"/>
    <property type="gene ID" value="maker-uti_cns_0006889-snap-gene-0.11"/>
</dbReference>
<accession>A0A1I8HMT3</accession>
<sequence>MNQQLTQRHQLVSTLPPIEPATEAIVNGSGTPALETSTPASETGTPAPETGTPAPETGTPAPTRDWHSITRDCHRSYSRDTRTDYASYSNDK</sequence>
<feature type="compositionally biased region" description="Polar residues" evidence="1">
    <location>
        <begin position="28"/>
        <end position="41"/>
    </location>
</feature>
<proteinExistence type="predicted"/>
<reference evidence="3" key="1">
    <citation type="submission" date="2016-11" db="UniProtKB">
        <authorList>
            <consortium name="WormBaseParasite"/>
        </authorList>
    </citation>
    <scope>IDENTIFICATION</scope>
</reference>